<protein>
    <recommendedName>
        <fullName evidence="7">XK-related protein</fullName>
    </recommendedName>
</protein>
<comment type="subcellular location">
    <subcellularLocation>
        <location evidence="1">Cell membrane</location>
        <topology evidence="1">Multi-pass membrane protein</topology>
    </subcellularLocation>
    <subcellularLocation>
        <location evidence="7">Membrane</location>
        <topology evidence="7">Multi-pass membrane protein</topology>
    </subcellularLocation>
</comment>
<evidence type="ECO:0000256" key="4">
    <source>
        <dbReference type="ARBA" id="ARBA00022692"/>
    </source>
</evidence>
<dbReference type="EMBL" id="AGCU01177860">
    <property type="status" value="NOT_ANNOTATED_CDS"/>
    <property type="molecule type" value="Genomic_DNA"/>
</dbReference>
<dbReference type="OrthoDB" id="6348184at2759"/>
<evidence type="ECO:0000256" key="6">
    <source>
        <dbReference type="ARBA" id="ARBA00023136"/>
    </source>
</evidence>
<proteinExistence type="inferred from homology"/>
<dbReference type="Pfam" id="PF09815">
    <property type="entry name" value="XK-related"/>
    <property type="match status" value="1"/>
</dbReference>
<name>K7G8Q6_PELSI</name>
<feature type="transmembrane region" description="Helical" evidence="7">
    <location>
        <begin position="167"/>
        <end position="185"/>
    </location>
</feature>
<feature type="transmembrane region" description="Helical" evidence="7">
    <location>
        <begin position="191"/>
        <end position="212"/>
    </location>
</feature>
<sequence>MVHMLQLGIWKRHWDTLWTAAKARGSSIAGDLLMQQGDLSVLRLLEALLQTLPHLLLQSYVFVAVEPTGLVPGVSAGLSLLSLAWSLVSYSRFTGLMKPGHLYMPAAALLCQLLWRTGMLGTRVMALVLFARVYPVWVFVAAGAHWLVMSFWLVSQQTDIIASSCHWRLFNCLVGAVYVFCYINFQAGPSKYRVAVFYVIMLIENIFLLVLATDLLQGVLWDSLFLAGAVMSGFLIGSAALVIYYSLLHPKSTEIWQSFLKKSCSIAAAKDNGTEGSTFRPVSKAGGSFGVSRHGDVASLKADVSEVVHAGPASGAPSETSLGEHNGLTAVTDTWANHHHWLLVRLALKTGDVSKINAAFGDGGLGELYPAGWVESQHCSAMLGPRTKPGFSSTGKCPETSAARAAGQRLQAEESGSGQSLSRKETTYVTLTSSSRNVVSVSTPPTGPEEHRPTAKASHRTGLTSKCEAEADKAGGVLAPLARKSSANGSSDLETIMEPPEGTAQRQGSATLYFSANAESAASRNGGGGAASWVTDGLVEDSSLGPSPDDIVSKGGGFSLAVANISPILGMGAHGCLQSGPSLCCTPQCSALSLSEETSALAEQSGARRTRGRHWNTASIGTWVAAVKRRLRPAEEPCYTSTPKADPSRQDCWLREAKERTKPAGLMEQL</sequence>
<dbReference type="EMBL" id="AGCU01177858">
    <property type="status" value="NOT_ANNOTATED_CDS"/>
    <property type="molecule type" value="Genomic_DNA"/>
</dbReference>
<comment type="similarity">
    <text evidence="2 7">Belongs to the XK family.</text>
</comment>
<keyword evidence="10" id="KW-1185">Reference proteome</keyword>
<dbReference type="Proteomes" id="UP000007267">
    <property type="component" value="Unassembled WGS sequence"/>
</dbReference>
<evidence type="ECO:0000256" key="5">
    <source>
        <dbReference type="ARBA" id="ARBA00022989"/>
    </source>
</evidence>
<dbReference type="InterPro" id="IPR018629">
    <property type="entry name" value="XK-rel"/>
</dbReference>
<dbReference type="KEGG" id="pss:102462968"/>
<dbReference type="HOGENOM" id="CLU_025738_1_0_1"/>
<keyword evidence="5 7" id="KW-1133">Transmembrane helix</keyword>
<evidence type="ECO:0000256" key="2">
    <source>
        <dbReference type="ARBA" id="ARBA00008789"/>
    </source>
</evidence>
<evidence type="ECO:0000256" key="8">
    <source>
        <dbReference type="SAM" id="MobiDB-lite"/>
    </source>
</evidence>
<evidence type="ECO:0000313" key="9">
    <source>
        <dbReference type="Ensembl" id="ENSPSIP00000016667.1"/>
    </source>
</evidence>
<dbReference type="PANTHER" id="PTHR16024:SF15">
    <property type="entry name" value="XK-RELATED PROTEIN 5"/>
    <property type="match status" value="1"/>
</dbReference>
<reference evidence="10" key="2">
    <citation type="journal article" date="2013" name="Nat. Genet.">
        <title>The draft genomes of soft-shell turtle and green sea turtle yield insights into the development and evolution of the turtle-specific body plan.</title>
        <authorList>
            <person name="Wang Z."/>
            <person name="Pascual-Anaya J."/>
            <person name="Zadissa A."/>
            <person name="Li W."/>
            <person name="Niimura Y."/>
            <person name="Huang Z."/>
            <person name="Li C."/>
            <person name="White S."/>
            <person name="Xiong Z."/>
            <person name="Fang D."/>
            <person name="Wang B."/>
            <person name="Ming Y."/>
            <person name="Chen Y."/>
            <person name="Zheng Y."/>
            <person name="Kuraku S."/>
            <person name="Pignatelli M."/>
            <person name="Herrero J."/>
            <person name="Beal K."/>
            <person name="Nozawa M."/>
            <person name="Li Q."/>
            <person name="Wang J."/>
            <person name="Zhang H."/>
            <person name="Yu L."/>
            <person name="Shigenobu S."/>
            <person name="Wang J."/>
            <person name="Liu J."/>
            <person name="Flicek P."/>
            <person name="Searle S."/>
            <person name="Wang J."/>
            <person name="Kuratani S."/>
            <person name="Yin Y."/>
            <person name="Aken B."/>
            <person name="Zhang G."/>
            <person name="Irie N."/>
        </authorList>
    </citation>
    <scope>NUCLEOTIDE SEQUENCE [LARGE SCALE GENOMIC DNA]</scope>
    <source>
        <strain evidence="10">Daiwa-1</strain>
    </source>
</reference>
<feature type="transmembrane region" description="Helical" evidence="7">
    <location>
        <begin position="224"/>
        <end position="247"/>
    </location>
</feature>
<evidence type="ECO:0000313" key="10">
    <source>
        <dbReference type="Proteomes" id="UP000007267"/>
    </source>
</evidence>
<evidence type="ECO:0000256" key="3">
    <source>
        <dbReference type="ARBA" id="ARBA00022475"/>
    </source>
</evidence>
<keyword evidence="3" id="KW-1003">Cell membrane</keyword>
<dbReference type="eggNOG" id="KOG4790">
    <property type="taxonomic scope" value="Eukaryota"/>
</dbReference>
<dbReference type="AlphaFoldDB" id="K7G8Q6"/>
<evidence type="ECO:0000256" key="1">
    <source>
        <dbReference type="ARBA" id="ARBA00004651"/>
    </source>
</evidence>
<dbReference type="OMA" id="VDSTCHW"/>
<dbReference type="Ensembl" id="ENSPSIT00000016743.1">
    <property type="protein sequence ID" value="ENSPSIP00000016667.1"/>
    <property type="gene ID" value="ENSPSIG00000014857.1"/>
</dbReference>
<reference evidence="10" key="1">
    <citation type="submission" date="2011-10" db="EMBL/GenBank/DDBJ databases">
        <authorList>
            <consortium name="Soft-shell Turtle Genome Consortium"/>
        </authorList>
    </citation>
    <scope>NUCLEOTIDE SEQUENCE [LARGE SCALE GENOMIC DNA]</scope>
    <source>
        <strain evidence="10">Daiwa-1</strain>
    </source>
</reference>
<dbReference type="GeneTree" id="ENSGT01140000282533"/>
<keyword evidence="4 7" id="KW-0812">Transmembrane</keyword>
<evidence type="ECO:0000256" key="7">
    <source>
        <dbReference type="RuleBase" id="RU910716"/>
    </source>
</evidence>
<feature type="transmembrane region" description="Helical" evidence="7">
    <location>
        <begin position="136"/>
        <end position="155"/>
    </location>
</feature>
<feature type="compositionally biased region" description="Low complexity" evidence="8">
    <location>
        <begin position="429"/>
        <end position="444"/>
    </location>
</feature>
<dbReference type="EMBL" id="AGCU01177859">
    <property type="status" value="NOT_ANNOTATED_CDS"/>
    <property type="molecule type" value="Genomic_DNA"/>
</dbReference>
<dbReference type="InterPro" id="IPR050895">
    <property type="entry name" value="XK-related_scramblase"/>
</dbReference>
<dbReference type="RefSeq" id="XP_014436074.1">
    <property type="nucleotide sequence ID" value="XM_014580588.2"/>
</dbReference>
<keyword evidence="6 7" id="KW-0472">Membrane</keyword>
<reference evidence="9" key="3">
    <citation type="submission" date="2025-08" db="UniProtKB">
        <authorList>
            <consortium name="Ensembl"/>
        </authorList>
    </citation>
    <scope>IDENTIFICATION</scope>
</reference>
<organism evidence="9 10">
    <name type="scientific">Pelodiscus sinensis</name>
    <name type="common">Chinese softshell turtle</name>
    <name type="synonym">Trionyx sinensis</name>
    <dbReference type="NCBI Taxonomy" id="13735"/>
    <lineage>
        <taxon>Eukaryota</taxon>
        <taxon>Metazoa</taxon>
        <taxon>Chordata</taxon>
        <taxon>Craniata</taxon>
        <taxon>Vertebrata</taxon>
        <taxon>Euteleostomi</taxon>
        <taxon>Archelosauria</taxon>
        <taxon>Testudinata</taxon>
        <taxon>Testudines</taxon>
        <taxon>Cryptodira</taxon>
        <taxon>Trionychia</taxon>
        <taxon>Trionychidae</taxon>
        <taxon>Pelodiscus</taxon>
    </lineage>
</organism>
<dbReference type="GO" id="GO:0005886">
    <property type="term" value="C:plasma membrane"/>
    <property type="evidence" value="ECO:0007669"/>
    <property type="project" value="UniProtKB-SubCell"/>
</dbReference>
<reference evidence="9" key="4">
    <citation type="submission" date="2025-09" db="UniProtKB">
        <authorList>
            <consortium name="Ensembl"/>
        </authorList>
    </citation>
    <scope>IDENTIFICATION</scope>
</reference>
<feature type="region of interest" description="Disordered" evidence="8">
    <location>
        <begin position="387"/>
        <end position="463"/>
    </location>
</feature>
<accession>K7G8Q6</accession>
<dbReference type="CTD" id="389610"/>
<gene>
    <name evidence="9" type="primary">XKR5</name>
</gene>
<dbReference type="PANTHER" id="PTHR16024">
    <property type="entry name" value="XK-RELATED PROTEIN"/>
    <property type="match status" value="1"/>
</dbReference>